<name>A0A0F9IS60_9ZZZZ</name>
<comment type="caution">
    <text evidence="1">The sequence shown here is derived from an EMBL/GenBank/DDBJ whole genome shotgun (WGS) entry which is preliminary data.</text>
</comment>
<accession>A0A0F9IS60</accession>
<gene>
    <name evidence="1" type="ORF">LCGC14_1909290</name>
</gene>
<evidence type="ECO:0000313" key="1">
    <source>
        <dbReference type="EMBL" id="KKL89977.1"/>
    </source>
</evidence>
<protein>
    <submittedName>
        <fullName evidence="1">Uncharacterized protein</fullName>
    </submittedName>
</protein>
<dbReference type="EMBL" id="LAZR01020138">
    <property type="protein sequence ID" value="KKL89977.1"/>
    <property type="molecule type" value="Genomic_DNA"/>
</dbReference>
<sequence>MKKTFELQWPNFLGEDFFTTEKLLNYISTAKRILGKYVQVDVVEIKIEDFEE</sequence>
<proteinExistence type="predicted"/>
<organism evidence="1">
    <name type="scientific">marine sediment metagenome</name>
    <dbReference type="NCBI Taxonomy" id="412755"/>
    <lineage>
        <taxon>unclassified sequences</taxon>
        <taxon>metagenomes</taxon>
        <taxon>ecological metagenomes</taxon>
    </lineage>
</organism>
<dbReference type="AlphaFoldDB" id="A0A0F9IS60"/>
<reference evidence="1" key="1">
    <citation type="journal article" date="2015" name="Nature">
        <title>Complex archaea that bridge the gap between prokaryotes and eukaryotes.</title>
        <authorList>
            <person name="Spang A."/>
            <person name="Saw J.H."/>
            <person name="Jorgensen S.L."/>
            <person name="Zaremba-Niedzwiedzka K."/>
            <person name="Martijn J."/>
            <person name="Lind A.E."/>
            <person name="van Eijk R."/>
            <person name="Schleper C."/>
            <person name="Guy L."/>
            <person name="Ettema T.J."/>
        </authorList>
    </citation>
    <scope>NUCLEOTIDE SEQUENCE</scope>
</reference>